<dbReference type="InterPro" id="IPR036918">
    <property type="entry name" value="Pyrv_Knase_C_sf"/>
</dbReference>
<dbReference type="AlphaFoldDB" id="A0AAP7ZMQ7"/>
<evidence type="ECO:0000256" key="1">
    <source>
        <dbReference type="ARBA" id="ARBA00004997"/>
    </source>
</evidence>
<dbReference type="InterPro" id="IPR015795">
    <property type="entry name" value="Pyrv_Knase_C"/>
</dbReference>
<comment type="caution">
    <text evidence="15">The sequence shown here is derived from an EMBL/GenBank/DDBJ whole genome shotgun (WGS) entry which is preliminary data.</text>
</comment>
<dbReference type="PANTHER" id="PTHR11817">
    <property type="entry name" value="PYRUVATE KINASE"/>
    <property type="match status" value="1"/>
</dbReference>
<keyword evidence="4 12" id="KW-0808">Transferase</keyword>
<keyword evidence="6" id="KW-0547">Nucleotide-binding</keyword>
<dbReference type="GO" id="GO:0030955">
    <property type="term" value="F:potassium ion binding"/>
    <property type="evidence" value="ECO:0007669"/>
    <property type="project" value="InterPro"/>
</dbReference>
<dbReference type="SUPFAM" id="SSF51621">
    <property type="entry name" value="Phosphoenolpyruvate/pyruvate domain"/>
    <property type="match status" value="1"/>
</dbReference>
<keyword evidence="9 12" id="KW-0460">Magnesium</keyword>
<dbReference type="InterPro" id="IPR015813">
    <property type="entry name" value="Pyrv/PenolPyrv_kinase-like_dom"/>
</dbReference>
<reference evidence="15 16" key="1">
    <citation type="submission" date="2017-04" db="EMBL/GenBank/DDBJ databases">
        <title>Genome Announcement: Closed genomes of Ralstonia solanacearum strains K60, UW551, and UW700.</title>
        <authorList>
            <person name="Hayes M."/>
            <person name="Macintyre A.M."/>
            <person name="Allen C."/>
        </authorList>
    </citation>
    <scope>NUCLEOTIDE SEQUENCE [LARGE SCALE GENOMIC DNA]</scope>
    <source>
        <strain evidence="15 16">UW25</strain>
    </source>
</reference>
<name>A0AAP7ZMQ7_RALSL</name>
<dbReference type="Pfam" id="PF00224">
    <property type="entry name" value="PK"/>
    <property type="match status" value="1"/>
</dbReference>
<evidence type="ECO:0000256" key="9">
    <source>
        <dbReference type="ARBA" id="ARBA00022842"/>
    </source>
</evidence>
<comment type="similarity">
    <text evidence="2 12">Belongs to the pyruvate kinase family.</text>
</comment>
<accession>A0AAP7ZMQ7</accession>
<evidence type="ECO:0000256" key="2">
    <source>
        <dbReference type="ARBA" id="ARBA00008663"/>
    </source>
</evidence>
<proteinExistence type="inferred from homology"/>
<dbReference type="PRINTS" id="PR01050">
    <property type="entry name" value="PYRUVTKNASE"/>
</dbReference>
<dbReference type="Pfam" id="PF02887">
    <property type="entry name" value="PK_C"/>
    <property type="match status" value="1"/>
</dbReference>
<evidence type="ECO:0000313" key="15">
    <source>
        <dbReference type="EMBL" id="OYQ13465.1"/>
    </source>
</evidence>
<dbReference type="EC" id="2.7.1.40" evidence="3 12"/>
<dbReference type="Gene3D" id="3.40.1380.20">
    <property type="entry name" value="Pyruvate kinase, C-terminal domain"/>
    <property type="match status" value="1"/>
</dbReference>
<dbReference type="GO" id="GO:0004743">
    <property type="term" value="F:pyruvate kinase activity"/>
    <property type="evidence" value="ECO:0007669"/>
    <property type="project" value="UniProtKB-EC"/>
</dbReference>
<evidence type="ECO:0000256" key="6">
    <source>
        <dbReference type="ARBA" id="ARBA00022741"/>
    </source>
</evidence>
<evidence type="ECO:0000256" key="12">
    <source>
        <dbReference type="RuleBase" id="RU000504"/>
    </source>
</evidence>
<dbReference type="EMBL" id="NCTK01000001">
    <property type="protein sequence ID" value="OYQ13465.1"/>
    <property type="molecule type" value="Genomic_DNA"/>
</dbReference>
<evidence type="ECO:0000256" key="4">
    <source>
        <dbReference type="ARBA" id="ARBA00022679"/>
    </source>
</evidence>
<evidence type="ECO:0000256" key="10">
    <source>
        <dbReference type="ARBA" id="ARBA00023152"/>
    </source>
</evidence>
<keyword evidence="10 12" id="KW-0324">Glycolysis</keyword>
<keyword evidence="5" id="KW-0479">Metal-binding</keyword>
<evidence type="ECO:0000256" key="3">
    <source>
        <dbReference type="ARBA" id="ARBA00012142"/>
    </source>
</evidence>
<evidence type="ECO:0000256" key="7">
    <source>
        <dbReference type="ARBA" id="ARBA00022777"/>
    </source>
</evidence>
<evidence type="ECO:0000259" key="14">
    <source>
        <dbReference type="Pfam" id="PF02887"/>
    </source>
</evidence>
<sequence length="288" mass="29777">MQQFAVVAVEVAADLDGDHPAVVLEVPAALLAALQIEGQAVVARQVVERARHAVPGEVGGHAAHHALVRRQADRHEVRVDRSDVATAVYDGADAVMLSAESASGKHPVAAVGIMNRIIAETERDPLYRNLIDAQHQAPLPARQDAICAALRDVTHILGAVATVTYTSSGKTSLRAARERPRAPIVNITPRLDTARRLALAWGVHSTVSPDVGNVDAMVEAACGAAAREGFAAAGDPIAITAGMPFGQAGTTNLLRLAEIGLQAGAATAAAQTAQMAQTDAPSKTPVPA</sequence>
<dbReference type="SUPFAM" id="SSF52935">
    <property type="entry name" value="PK C-terminal domain-like"/>
    <property type="match status" value="1"/>
</dbReference>
<dbReference type="GO" id="GO:0005524">
    <property type="term" value="F:ATP binding"/>
    <property type="evidence" value="ECO:0007669"/>
    <property type="project" value="UniProtKB-KW"/>
</dbReference>
<comment type="catalytic activity">
    <reaction evidence="12">
        <text>pyruvate + ATP = phosphoenolpyruvate + ADP + H(+)</text>
        <dbReference type="Rhea" id="RHEA:18157"/>
        <dbReference type="ChEBI" id="CHEBI:15361"/>
        <dbReference type="ChEBI" id="CHEBI:15378"/>
        <dbReference type="ChEBI" id="CHEBI:30616"/>
        <dbReference type="ChEBI" id="CHEBI:58702"/>
        <dbReference type="ChEBI" id="CHEBI:456216"/>
        <dbReference type="EC" id="2.7.1.40"/>
    </reaction>
</comment>
<organism evidence="15 16">
    <name type="scientific">Ralstonia solanacearum K60</name>
    <dbReference type="NCBI Taxonomy" id="1091042"/>
    <lineage>
        <taxon>Bacteria</taxon>
        <taxon>Pseudomonadati</taxon>
        <taxon>Pseudomonadota</taxon>
        <taxon>Betaproteobacteria</taxon>
        <taxon>Burkholderiales</taxon>
        <taxon>Burkholderiaceae</taxon>
        <taxon>Ralstonia</taxon>
        <taxon>Ralstonia solanacearum species complex</taxon>
    </lineage>
</organism>
<dbReference type="GO" id="GO:0000287">
    <property type="term" value="F:magnesium ion binding"/>
    <property type="evidence" value="ECO:0007669"/>
    <property type="project" value="InterPro"/>
</dbReference>
<feature type="domain" description="Pyruvate kinase barrel" evidence="13">
    <location>
        <begin position="76"/>
        <end position="111"/>
    </location>
</feature>
<evidence type="ECO:0000259" key="13">
    <source>
        <dbReference type="Pfam" id="PF00224"/>
    </source>
</evidence>
<evidence type="ECO:0000313" key="16">
    <source>
        <dbReference type="Proteomes" id="UP000216164"/>
    </source>
</evidence>
<evidence type="ECO:0000256" key="11">
    <source>
        <dbReference type="ARBA" id="ARBA00023317"/>
    </source>
</evidence>
<dbReference type="GO" id="GO:0016301">
    <property type="term" value="F:kinase activity"/>
    <property type="evidence" value="ECO:0007669"/>
    <property type="project" value="UniProtKB-KW"/>
</dbReference>
<protein>
    <recommendedName>
        <fullName evidence="3 12">Pyruvate kinase</fullName>
        <ecNumber evidence="3 12">2.7.1.40</ecNumber>
    </recommendedName>
</protein>
<keyword evidence="8" id="KW-0067">ATP-binding</keyword>
<dbReference type="InterPro" id="IPR040442">
    <property type="entry name" value="Pyrv_kinase-like_dom_sf"/>
</dbReference>
<dbReference type="InterPro" id="IPR001697">
    <property type="entry name" value="Pyr_Knase"/>
</dbReference>
<feature type="domain" description="Pyruvate kinase C-terminal" evidence="14">
    <location>
        <begin position="144"/>
        <end position="256"/>
    </location>
</feature>
<gene>
    <name evidence="15" type="ORF">B7R77_09515</name>
</gene>
<dbReference type="Gene3D" id="3.20.20.60">
    <property type="entry name" value="Phosphoenolpyruvate-binding domains"/>
    <property type="match status" value="1"/>
</dbReference>
<evidence type="ECO:0000256" key="5">
    <source>
        <dbReference type="ARBA" id="ARBA00022723"/>
    </source>
</evidence>
<evidence type="ECO:0000256" key="8">
    <source>
        <dbReference type="ARBA" id="ARBA00022840"/>
    </source>
</evidence>
<dbReference type="InterPro" id="IPR015793">
    <property type="entry name" value="Pyrv_Knase_brl"/>
</dbReference>
<comment type="pathway">
    <text evidence="1 12">Carbohydrate degradation; glycolysis; pyruvate from D-glyceraldehyde 3-phosphate: step 5/5.</text>
</comment>
<dbReference type="Proteomes" id="UP000216164">
    <property type="component" value="Unassembled WGS sequence"/>
</dbReference>
<keyword evidence="11 15" id="KW-0670">Pyruvate</keyword>
<keyword evidence="7 12" id="KW-0418">Kinase</keyword>